<evidence type="ECO:0000256" key="2">
    <source>
        <dbReference type="ARBA" id="ARBA00012925"/>
    </source>
</evidence>
<comment type="similarity">
    <text evidence="1">Belongs to the alpha-carbonic anhydrase family.</text>
</comment>
<evidence type="ECO:0000256" key="4">
    <source>
        <dbReference type="ARBA" id="ARBA00022833"/>
    </source>
</evidence>
<dbReference type="PANTHER" id="PTHR18952:SF265">
    <property type="entry name" value="CARBONIC ANHYDRASE"/>
    <property type="match status" value="1"/>
</dbReference>
<evidence type="ECO:0000313" key="10">
    <source>
        <dbReference type="Proteomes" id="UP001162060"/>
    </source>
</evidence>
<dbReference type="InterPro" id="IPR041891">
    <property type="entry name" value="Alpha_CA_prokaryot-like"/>
</dbReference>
<dbReference type="InterPro" id="IPR001148">
    <property type="entry name" value="CA_dom"/>
</dbReference>
<dbReference type="PANTHER" id="PTHR18952">
    <property type="entry name" value="CARBONIC ANHYDRASE"/>
    <property type="match status" value="1"/>
</dbReference>
<dbReference type="EC" id="4.2.1.1" evidence="2"/>
<dbReference type="Proteomes" id="UP001162060">
    <property type="component" value="Unassembled WGS sequence"/>
</dbReference>
<dbReference type="PROSITE" id="PS51144">
    <property type="entry name" value="ALPHA_CA_2"/>
    <property type="match status" value="1"/>
</dbReference>
<dbReference type="GO" id="GO:0008270">
    <property type="term" value="F:zinc ion binding"/>
    <property type="evidence" value="ECO:0007669"/>
    <property type="project" value="InterPro"/>
</dbReference>
<evidence type="ECO:0000256" key="6">
    <source>
        <dbReference type="ARBA" id="ARBA00048348"/>
    </source>
</evidence>
<name>A0AAV1TRC2_9STRA</name>
<dbReference type="SMART" id="SM01057">
    <property type="entry name" value="Carb_anhydrase"/>
    <property type="match status" value="1"/>
</dbReference>
<evidence type="ECO:0000256" key="3">
    <source>
        <dbReference type="ARBA" id="ARBA00022723"/>
    </source>
</evidence>
<evidence type="ECO:0000313" key="9">
    <source>
        <dbReference type="EMBL" id="CAK7923842.1"/>
    </source>
</evidence>
<reference evidence="9" key="1">
    <citation type="submission" date="2024-01" db="EMBL/GenBank/DDBJ databases">
        <authorList>
            <person name="Webb A."/>
        </authorList>
    </citation>
    <scope>NUCLEOTIDE SEQUENCE</scope>
    <source>
        <strain evidence="9">Pm1</strain>
    </source>
</reference>
<keyword evidence="3" id="KW-0479">Metal-binding</keyword>
<evidence type="ECO:0000259" key="8">
    <source>
        <dbReference type="PROSITE" id="PS51144"/>
    </source>
</evidence>
<dbReference type="GO" id="GO:0004089">
    <property type="term" value="F:carbonate dehydratase activity"/>
    <property type="evidence" value="ECO:0007669"/>
    <property type="project" value="UniProtKB-EC"/>
</dbReference>
<evidence type="ECO:0000256" key="5">
    <source>
        <dbReference type="ARBA" id="ARBA00023239"/>
    </source>
</evidence>
<accession>A0AAV1TRC2</accession>
<dbReference type="Pfam" id="PF00194">
    <property type="entry name" value="Carb_anhydrase"/>
    <property type="match status" value="1"/>
</dbReference>
<sequence>MKLITSIAAAVAACGVTVSANVATSPTWGYHNRDASIISTSEWHTTWAACGGNRQSPIDINTTASTSSTNNVPLVFHGDCPTFNLAHPHEPLEVSVVPGGNCGVSLRDQVYDMKQFHMHSVSEHTINGKHMDAEIHFVHVASESKALLVVAVFLDIGPVSDEWLGPVLDALDQVNCTTTKRDAIIVNLSSYSTMISKAAAIGGVYNYAGSLTIPGCEENADWWVVESPIKISSIDFGRLHQDLVEYPITDDGNNARPVQPLNGRVVTRYIN</sequence>
<dbReference type="InterPro" id="IPR023561">
    <property type="entry name" value="Carbonic_anhydrase_a-class"/>
</dbReference>
<evidence type="ECO:0000256" key="1">
    <source>
        <dbReference type="ARBA" id="ARBA00010718"/>
    </source>
</evidence>
<keyword evidence="7" id="KW-0732">Signal</keyword>
<keyword evidence="4" id="KW-0862">Zinc</keyword>
<dbReference type="AlphaFoldDB" id="A0AAV1TRC2"/>
<dbReference type="CDD" id="cd03124">
    <property type="entry name" value="alpha_CA_prokaryotic_like"/>
    <property type="match status" value="1"/>
</dbReference>
<protein>
    <recommendedName>
        <fullName evidence="2">carbonic anhydrase</fullName>
        <ecNumber evidence="2">4.2.1.1</ecNumber>
    </recommendedName>
</protein>
<dbReference type="InterPro" id="IPR036398">
    <property type="entry name" value="CA_dom_sf"/>
</dbReference>
<proteinExistence type="inferred from homology"/>
<feature type="chain" id="PRO_5043662491" description="carbonic anhydrase" evidence="7">
    <location>
        <begin position="20"/>
        <end position="271"/>
    </location>
</feature>
<keyword evidence="5" id="KW-0456">Lyase</keyword>
<dbReference type="EMBL" id="CAKLBY020000071">
    <property type="protein sequence ID" value="CAK7923842.1"/>
    <property type="molecule type" value="Genomic_DNA"/>
</dbReference>
<evidence type="ECO:0000256" key="7">
    <source>
        <dbReference type="SAM" id="SignalP"/>
    </source>
</evidence>
<comment type="caution">
    <text evidence="9">The sequence shown here is derived from an EMBL/GenBank/DDBJ whole genome shotgun (WGS) entry which is preliminary data.</text>
</comment>
<comment type="catalytic activity">
    <reaction evidence="6">
        <text>hydrogencarbonate + H(+) = CO2 + H2O</text>
        <dbReference type="Rhea" id="RHEA:10748"/>
        <dbReference type="ChEBI" id="CHEBI:15377"/>
        <dbReference type="ChEBI" id="CHEBI:15378"/>
        <dbReference type="ChEBI" id="CHEBI:16526"/>
        <dbReference type="ChEBI" id="CHEBI:17544"/>
        <dbReference type="EC" id="4.2.1.1"/>
    </reaction>
</comment>
<organism evidence="9 10">
    <name type="scientific">Peronospora matthiolae</name>
    <dbReference type="NCBI Taxonomy" id="2874970"/>
    <lineage>
        <taxon>Eukaryota</taxon>
        <taxon>Sar</taxon>
        <taxon>Stramenopiles</taxon>
        <taxon>Oomycota</taxon>
        <taxon>Peronosporomycetes</taxon>
        <taxon>Peronosporales</taxon>
        <taxon>Peronosporaceae</taxon>
        <taxon>Peronospora</taxon>
    </lineage>
</organism>
<gene>
    <name evidence="9" type="ORF">PM001_LOCUS8992</name>
</gene>
<dbReference type="Gene3D" id="3.10.200.10">
    <property type="entry name" value="Alpha carbonic anhydrase"/>
    <property type="match status" value="1"/>
</dbReference>
<feature type="domain" description="Alpha-carbonic anhydrase" evidence="8">
    <location>
        <begin position="26"/>
        <end position="270"/>
    </location>
</feature>
<dbReference type="SUPFAM" id="SSF51069">
    <property type="entry name" value="Carbonic anhydrase"/>
    <property type="match status" value="1"/>
</dbReference>
<feature type="signal peptide" evidence="7">
    <location>
        <begin position="1"/>
        <end position="19"/>
    </location>
</feature>